<dbReference type="AlphaFoldDB" id="A0A1H6KQQ6"/>
<evidence type="ECO:0000313" key="4">
    <source>
        <dbReference type="Proteomes" id="UP000199371"/>
    </source>
</evidence>
<protein>
    <recommendedName>
        <fullName evidence="2">Lnb N-terminal periplasmic domain-containing protein</fullName>
    </recommendedName>
</protein>
<evidence type="ECO:0000259" key="2">
    <source>
        <dbReference type="Pfam" id="PF13387"/>
    </source>
</evidence>
<organism evidence="3 4">
    <name type="scientific">Rheinheimera pacifica</name>
    <dbReference type="NCBI Taxonomy" id="173990"/>
    <lineage>
        <taxon>Bacteria</taxon>
        <taxon>Pseudomonadati</taxon>
        <taxon>Pseudomonadota</taxon>
        <taxon>Gammaproteobacteria</taxon>
        <taxon>Chromatiales</taxon>
        <taxon>Chromatiaceae</taxon>
        <taxon>Rheinheimera</taxon>
    </lineage>
</organism>
<gene>
    <name evidence="3" type="ORF">SAMN05660691_01152</name>
</gene>
<name>A0A1H6KQQ6_9GAMM</name>
<dbReference type="OrthoDB" id="274718at2"/>
<dbReference type="RefSeq" id="WP_092791184.1">
    <property type="nucleotide sequence ID" value="NZ_FNXF01000003.1"/>
</dbReference>
<dbReference type="Pfam" id="PF13387">
    <property type="entry name" value="Lnb_N"/>
    <property type="match status" value="1"/>
</dbReference>
<evidence type="ECO:0000313" key="3">
    <source>
        <dbReference type="EMBL" id="SEH73863.1"/>
    </source>
</evidence>
<dbReference type="Proteomes" id="UP000199371">
    <property type="component" value="Unassembled WGS sequence"/>
</dbReference>
<sequence>MQWKQTVTGLLILVATAWGCLALWFQQPQQFSALGVVVLAVWSLLGAISAFTLLWRYQARYRRSLLGAYMLSAALLLLWWHNIAPSHNRDWADDVAYLLQPEIQGDQVTLHNVRNFEWRTETDYTPNWETRSYDLNQLVSADLVLSYWMGPHIAHTLVSFGFADGQQLVFSLEIRKERHESFSAIGGFFRQFEQVLIAADERDLIRTRSNARGEDVYLYSLAIPPEQLRTLFLGYLQTAEALRTTPDFYNTLTSNCTTIVFDLARHIAPGIPLDYRLVLSGHFAEYAYDLGALVPQYSYTQLQELGYINARAKDSDTHDKHDFSRIIRMGVPGASVKNTP</sequence>
<reference evidence="4" key="1">
    <citation type="submission" date="2016-10" db="EMBL/GenBank/DDBJ databases">
        <authorList>
            <person name="Varghese N."/>
            <person name="Submissions S."/>
        </authorList>
    </citation>
    <scope>NUCLEOTIDE SEQUENCE [LARGE SCALE GENOMIC DNA]</scope>
    <source>
        <strain evidence="4">DSM 17616</strain>
    </source>
</reference>
<keyword evidence="1" id="KW-0472">Membrane</keyword>
<dbReference type="EMBL" id="FNXF01000003">
    <property type="protein sequence ID" value="SEH73863.1"/>
    <property type="molecule type" value="Genomic_DNA"/>
</dbReference>
<dbReference type="InterPro" id="IPR025178">
    <property type="entry name" value="Lnb_N"/>
</dbReference>
<keyword evidence="4" id="KW-1185">Reference proteome</keyword>
<accession>A0A1H6KQQ6</accession>
<proteinExistence type="predicted"/>
<dbReference type="STRING" id="173990.SAMN05660691_01152"/>
<keyword evidence="1" id="KW-1133">Transmembrane helix</keyword>
<feature type="transmembrane region" description="Helical" evidence="1">
    <location>
        <begin position="32"/>
        <end position="54"/>
    </location>
</feature>
<feature type="domain" description="Lnb N-terminal periplasmic" evidence="2">
    <location>
        <begin position="124"/>
        <end position="280"/>
    </location>
</feature>
<feature type="transmembrane region" description="Helical" evidence="1">
    <location>
        <begin position="66"/>
        <end position="83"/>
    </location>
</feature>
<keyword evidence="1" id="KW-0812">Transmembrane</keyword>
<evidence type="ECO:0000256" key="1">
    <source>
        <dbReference type="SAM" id="Phobius"/>
    </source>
</evidence>